<dbReference type="SUPFAM" id="SSF52540">
    <property type="entry name" value="P-loop containing nucleoside triphosphate hydrolases"/>
    <property type="match status" value="1"/>
</dbReference>
<feature type="domain" description="Polyphosphate kinase-2-related" evidence="4">
    <location>
        <begin position="14"/>
        <end position="235"/>
    </location>
</feature>
<proteinExistence type="inferred from homology"/>
<dbReference type="PANTHER" id="PTHR34383:SF3">
    <property type="entry name" value="POLYPHOSPHATE:AMP PHOSPHOTRANSFERASE"/>
    <property type="match status" value="1"/>
</dbReference>
<evidence type="ECO:0000256" key="1">
    <source>
        <dbReference type="ARBA" id="ARBA00009924"/>
    </source>
</evidence>
<evidence type="ECO:0000313" key="6">
    <source>
        <dbReference type="Proteomes" id="UP001168528"/>
    </source>
</evidence>
<dbReference type="PIRSF" id="PIRSF028756">
    <property type="entry name" value="PPK2_prd"/>
    <property type="match status" value="1"/>
</dbReference>
<dbReference type="RefSeq" id="WP_302041402.1">
    <property type="nucleotide sequence ID" value="NZ_JAUKPO010000033.1"/>
</dbReference>
<dbReference type="Gene3D" id="3.40.50.300">
    <property type="entry name" value="P-loop containing nucleotide triphosphate hydrolases"/>
    <property type="match status" value="1"/>
</dbReference>
<dbReference type="Pfam" id="PF03976">
    <property type="entry name" value="PPK2"/>
    <property type="match status" value="1"/>
</dbReference>
<dbReference type="PANTHER" id="PTHR34383">
    <property type="entry name" value="POLYPHOSPHATE:AMP PHOSPHOTRANSFERASE-RELATED"/>
    <property type="match status" value="1"/>
</dbReference>
<sequence length="245" mass="28562">MKLATIQTKAPSSLDKETIREKTQDLLNDLKELQDVFYALKKNSLLVVLQGLDASGKDGAIKKVFTGVNPMGCTVKPFKVPTADEASHDFLWRVHQHTPAKGMIQIFNRSHYEDVLVPRVEKFVNRTTIKKRYDHINNFEQLLTDSGTIILKFFLYVSEEEQLKRIQERITNPKKHWKYDPSDLTTTQKRDLYLEAYEEIFEHCGPNLPWTIVPSDQNWYKEYVIAKTIVETLKNLDLHYPGKQH</sequence>
<evidence type="ECO:0000256" key="3">
    <source>
        <dbReference type="ARBA" id="ARBA00022777"/>
    </source>
</evidence>
<gene>
    <name evidence="5" type="ORF">Q0590_30285</name>
</gene>
<dbReference type="InterPro" id="IPR027417">
    <property type="entry name" value="P-loop_NTPase"/>
</dbReference>
<dbReference type="InterPro" id="IPR022488">
    <property type="entry name" value="PPK2-related"/>
</dbReference>
<dbReference type="NCBIfam" id="TIGR03709">
    <property type="entry name" value="PPK2_rel_1"/>
    <property type="match status" value="1"/>
</dbReference>
<keyword evidence="6" id="KW-1185">Reference proteome</keyword>
<reference evidence="5" key="1">
    <citation type="submission" date="2023-07" db="EMBL/GenBank/DDBJ databases">
        <title>The genome sequence of Rhodocytophaga aerolata KACC 12507.</title>
        <authorList>
            <person name="Zhang X."/>
        </authorList>
    </citation>
    <scope>NUCLEOTIDE SEQUENCE</scope>
    <source>
        <strain evidence="5">KACC 12507</strain>
    </source>
</reference>
<dbReference type="InterPro" id="IPR022300">
    <property type="entry name" value="PPK2-rel_1"/>
</dbReference>
<dbReference type="InterPro" id="IPR016898">
    <property type="entry name" value="Polyphosphate_phosphotransfera"/>
</dbReference>
<dbReference type="EMBL" id="JAUKPO010000033">
    <property type="protein sequence ID" value="MDO1450601.1"/>
    <property type="molecule type" value="Genomic_DNA"/>
</dbReference>
<keyword evidence="2" id="KW-0808">Transferase</keyword>
<organism evidence="5 6">
    <name type="scientific">Rhodocytophaga aerolata</name>
    <dbReference type="NCBI Taxonomy" id="455078"/>
    <lineage>
        <taxon>Bacteria</taxon>
        <taxon>Pseudomonadati</taxon>
        <taxon>Bacteroidota</taxon>
        <taxon>Cytophagia</taxon>
        <taxon>Cytophagales</taxon>
        <taxon>Rhodocytophagaceae</taxon>
        <taxon>Rhodocytophaga</taxon>
    </lineage>
</organism>
<name>A0ABT8REQ0_9BACT</name>
<evidence type="ECO:0000256" key="2">
    <source>
        <dbReference type="ARBA" id="ARBA00022679"/>
    </source>
</evidence>
<keyword evidence="3 5" id="KW-0418">Kinase</keyword>
<dbReference type="Proteomes" id="UP001168528">
    <property type="component" value="Unassembled WGS sequence"/>
</dbReference>
<comment type="caution">
    <text evidence="5">The sequence shown here is derived from an EMBL/GenBank/DDBJ whole genome shotgun (WGS) entry which is preliminary data.</text>
</comment>
<evidence type="ECO:0000313" key="5">
    <source>
        <dbReference type="EMBL" id="MDO1450601.1"/>
    </source>
</evidence>
<protein>
    <submittedName>
        <fullName evidence="5">Polyphosphate kinase</fullName>
    </submittedName>
</protein>
<dbReference type="GO" id="GO:0016301">
    <property type="term" value="F:kinase activity"/>
    <property type="evidence" value="ECO:0007669"/>
    <property type="project" value="UniProtKB-KW"/>
</dbReference>
<evidence type="ECO:0000259" key="4">
    <source>
        <dbReference type="Pfam" id="PF03976"/>
    </source>
</evidence>
<comment type="similarity">
    <text evidence="1">Belongs to the polyphosphate kinase 2 (PPK2) family. Class I subfamily.</text>
</comment>
<accession>A0ABT8REQ0</accession>